<keyword evidence="4" id="KW-1185">Reference proteome</keyword>
<feature type="region of interest" description="Disordered" evidence="1">
    <location>
        <begin position="929"/>
        <end position="951"/>
    </location>
</feature>
<feature type="compositionally biased region" description="Polar residues" evidence="1">
    <location>
        <begin position="241"/>
        <end position="255"/>
    </location>
</feature>
<feature type="region of interest" description="Disordered" evidence="1">
    <location>
        <begin position="682"/>
        <end position="721"/>
    </location>
</feature>
<dbReference type="EMBL" id="JAUJLE010000755">
    <property type="protein sequence ID" value="KAK0950915.1"/>
    <property type="molecule type" value="Genomic_DNA"/>
</dbReference>
<feature type="compositionally biased region" description="Basic residues" evidence="1">
    <location>
        <begin position="701"/>
        <end position="712"/>
    </location>
</feature>
<dbReference type="Gene3D" id="3.30.420.10">
    <property type="entry name" value="Ribonuclease H-like superfamily/Ribonuclease H"/>
    <property type="match status" value="1"/>
</dbReference>
<feature type="region of interest" description="Disordered" evidence="1">
    <location>
        <begin position="396"/>
        <end position="418"/>
    </location>
</feature>
<name>A0AAN6H336_9PEZI</name>
<sequence length="1200" mass="130788">MSSRPAFDPVDTSFDPVLHSQKDDVESPSLSSGNALARFEFEPGRSRDGTKVLMVEWEEDASTRGLEGDWEISWEGKMTVLPATDPTKEPGDEVPLNRIYFMLGPGVVIPTSVKLRKGSVQWRTNPLPAIFSPELGATARQAGKKGVLHTIWAKKRLQVLQREIDAETKTNNEGIGLEMAEAEKGWIEDNFGVLSKPSSVSIPGQGSLASAMGAAQSNNPASPRSPGGGRLMDKLKGLKLGTSSQQLNGRSSVPADSQHPLSPEMSDVAVGSFGSFAALKGTLPPSVLAAKAAQTSQAQKRIVAQRPPDSFASRQRQEGGMGSLNAFADNDTGFQRMQPSDADKADDLFALPMSPRSPEMTKSPFSFGTVDTMKYVKMRHDANDQLSGLQAMDMHGSNSISIPRGHGDKYDHASTSEQREIGAKTYQTRNDESNGDTIRFAPAMRWRSTPCTHMERTYWPPTSHDEYTGDEVREVRVKDWRSDFFVFAHCGHAGLCQCFEVFDAIKSPLIVASDGGVRHENRPTALTGIGVFVGPDSPFNASELAPPSMEGPDSTTAELSAGLRALRIVIQLKEEGRIPNVREVVLKTDSRHVRAAMTRRILKWRRDGFTTNSGRAIKYRDLYWPFEEAVAELFNTHHTATLFFWTPRKFNRNADALASAALKQEDVHRIDELAKMVNLRHTKRKREQDEESKLADAKVLGARRRSAPRVRRNSATTSEPLSDALEVRSRLALPGGPTSVAVQAKSKLIDSFKVLSAKLDKSAHGKPETQLQPACLPPSPRFWQTSHVANGAATQPSIPKASSPPYQQQQPARLRSVLPLDTPTFGAVAPEPIITALSFSPVLPALLVQYPKFEKPQLEATTTNVLGRRLGGSEFGRPWLHGFLNTARRVPESSTPRAVFGLPEESHSSKRRCLPALPTFDSHHASFIAPRSSTTPASSDTAIMHPPSSAHSCDRVARNAHDINHSPAESSSTVQRLTKKSGQLQFAGYPELLGAPRFCLASSSPQLHECQPVIGLGPRHLAPIFGVPATLASFSKILPACYASYNAVRASEPSCQPRTPPPSAGTASRRGDLKHLLHAGPMRELLVLPLLSPLRMAEHPGACQLVWESTPGSGRLRKIANLSRSHEERSSFGVSAGMWTKIVLTPDVADGVDEHVRALRQITAVLAKGKEHQSAAEKSARCIWRRGTGLKELISASQAL</sequence>
<dbReference type="AlphaFoldDB" id="A0AAN6H336"/>
<dbReference type="SUPFAM" id="SSF53098">
    <property type="entry name" value="Ribonuclease H-like"/>
    <property type="match status" value="1"/>
</dbReference>
<proteinExistence type="predicted"/>
<dbReference type="InterPro" id="IPR012337">
    <property type="entry name" value="RNaseH-like_sf"/>
</dbReference>
<feature type="region of interest" description="Disordered" evidence="1">
    <location>
        <begin position="299"/>
        <end position="340"/>
    </location>
</feature>
<dbReference type="InterPro" id="IPR036397">
    <property type="entry name" value="RNaseH_sf"/>
</dbReference>
<dbReference type="Proteomes" id="UP001175353">
    <property type="component" value="Unassembled WGS sequence"/>
</dbReference>
<evidence type="ECO:0000313" key="3">
    <source>
        <dbReference type="EMBL" id="KAK0950915.1"/>
    </source>
</evidence>
<dbReference type="PROSITE" id="PS50879">
    <property type="entry name" value="RNASE_H_1"/>
    <property type="match status" value="1"/>
</dbReference>
<dbReference type="GO" id="GO:0003676">
    <property type="term" value="F:nucleic acid binding"/>
    <property type="evidence" value="ECO:0007669"/>
    <property type="project" value="InterPro"/>
</dbReference>
<comment type="caution">
    <text evidence="3">The sequence shown here is derived from an EMBL/GenBank/DDBJ whole genome shotgun (WGS) entry which is preliminary data.</text>
</comment>
<accession>A0AAN6H336</accession>
<dbReference type="GO" id="GO:0004523">
    <property type="term" value="F:RNA-DNA hybrid ribonuclease activity"/>
    <property type="evidence" value="ECO:0007669"/>
    <property type="project" value="InterPro"/>
</dbReference>
<feature type="region of interest" description="Disordered" evidence="1">
    <location>
        <begin position="1"/>
        <end position="42"/>
    </location>
</feature>
<protein>
    <recommendedName>
        <fullName evidence="2">RNase H type-1 domain-containing protein</fullName>
    </recommendedName>
</protein>
<reference evidence="3" key="1">
    <citation type="submission" date="2023-06" db="EMBL/GenBank/DDBJ databases">
        <title>Black Yeasts Isolated from many extreme environments.</title>
        <authorList>
            <person name="Coleine C."/>
            <person name="Stajich J.E."/>
            <person name="Selbmann L."/>
        </authorList>
    </citation>
    <scope>NUCLEOTIDE SEQUENCE</scope>
    <source>
        <strain evidence="3">CCFEE 5200</strain>
    </source>
</reference>
<feature type="region of interest" description="Disordered" evidence="1">
    <location>
        <begin position="790"/>
        <end position="812"/>
    </location>
</feature>
<feature type="compositionally biased region" description="Polar residues" evidence="1">
    <location>
        <begin position="931"/>
        <end position="941"/>
    </location>
</feature>
<feature type="compositionally biased region" description="Basic and acidic residues" evidence="1">
    <location>
        <begin position="405"/>
        <end position="418"/>
    </location>
</feature>
<organism evidence="3 4">
    <name type="scientific">Friedmanniomyces endolithicus</name>
    <dbReference type="NCBI Taxonomy" id="329885"/>
    <lineage>
        <taxon>Eukaryota</taxon>
        <taxon>Fungi</taxon>
        <taxon>Dikarya</taxon>
        <taxon>Ascomycota</taxon>
        <taxon>Pezizomycotina</taxon>
        <taxon>Dothideomycetes</taxon>
        <taxon>Dothideomycetidae</taxon>
        <taxon>Mycosphaerellales</taxon>
        <taxon>Teratosphaeriaceae</taxon>
        <taxon>Friedmanniomyces</taxon>
    </lineage>
</organism>
<dbReference type="InterPro" id="IPR002156">
    <property type="entry name" value="RNaseH_domain"/>
</dbReference>
<evidence type="ECO:0000256" key="1">
    <source>
        <dbReference type="SAM" id="MobiDB-lite"/>
    </source>
</evidence>
<feature type="domain" description="RNase H type-1" evidence="2">
    <location>
        <begin position="505"/>
        <end position="663"/>
    </location>
</feature>
<evidence type="ECO:0000259" key="2">
    <source>
        <dbReference type="PROSITE" id="PS50879"/>
    </source>
</evidence>
<feature type="compositionally biased region" description="Basic and acidic residues" evidence="1">
    <location>
        <begin position="686"/>
        <end position="696"/>
    </location>
</feature>
<feature type="region of interest" description="Disordered" evidence="1">
    <location>
        <begin position="204"/>
        <end position="266"/>
    </location>
</feature>
<gene>
    <name evidence="3" type="ORF">LTR91_025332</name>
</gene>
<evidence type="ECO:0000313" key="4">
    <source>
        <dbReference type="Proteomes" id="UP001175353"/>
    </source>
</evidence>